<feature type="chain" id="PRO_5031169116" description="Snake toxin/toxin-like domain-containing protein" evidence="2">
    <location>
        <begin position="17"/>
        <end position="142"/>
    </location>
</feature>
<keyword evidence="2" id="KW-0732">Signal</keyword>
<sequence length="142" mass="14665">MARALLLLLGLACGSALECFTTAPGNAGPALITQCHAEENFCEEVLALDDASSSVDLVRLGCSAACIDGSLQLEGQNIFVNCCEEDRCNPGPMLRGKPQDVASYLEKTAGESAGARGSSLSGFLIIVGSVAQLLLGLWFVVG</sequence>
<feature type="domain" description="Snake toxin/toxin-like" evidence="3">
    <location>
        <begin position="27"/>
        <end position="89"/>
    </location>
</feature>
<keyword evidence="1" id="KW-0472">Membrane</keyword>
<feature type="transmembrane region" description="Helical" evidence="1">
    <location>
        <begin position="120"/>
        <end position="141"/>
    </location>
</feature>
<proteinExistence type="predicted"/>
<dbReference type="AlphaFoldDB" id="A0A7S1U4Z0"/>
<evidence type="ECO:0000313" key="4">
    <source>
        <dbReference type="EMBL" id="CAD9257245.1"/>
    </source>
</evidence>
<evidence type="ECO:0000259" key="3">
    <source>
        <dbReference type="Pfam" id="PF00087"/>
    </source>
</evidence>
<dbReference type="SUPFAM" id="SSF57302">
    <property type="entry name" value="Snake toxin-like"/>
    <property type="match status" value="1"/>
</dbReference>
<accession>A0A7S1U4Z0</accession>
<gene>
    <name evidence="4" type="ORF">PPAR1163_LOCUS15616</name>
</gene>
<dbReference type="Pfam" id="PF00087">
    <property type="entry name" value="Toxin_TOLIP"/>
    <property type="match status" value="1"/>
</dbReference>
<dbReference type="InterPro" id="IPR035076">
    <property type="entry name" value="Toxin/TOLIP"/>
</dbReference>
<protein>
    <recommendedName>
        <fullName evidence="3">Snake toxin/toxin-like domain-containing protein</fullName>
    </recommendedName>
</protein>
<dbReference type="EMBL" id="HBGJ01024411">
    <property type="protein sequence ID" value="CAD9257245.1"/>
    <property type="molecule type" value="Transcribed_RNA"/>
</dbReference>
<reference evidence="4" key="1">
    <citation type="submission" date="2021-01" db="EMBL/GenBank/DDBJ databases">
        <authorList>
            <person name="Corre E."/>
            <person name="Pelletier E."/>
            <person name="Niang G."/>
            <person name="Scheremetjew M."/>
            <person name="Finn R."/>
            <person name="Kale V."/>
            <person name="Holt S."/>
            <person name="Cochrane G."/>
            <person name="Meng A."/>
            <person name="Brown T."/>
            <person name="Cohen L."/>
        </authorList>
    </citation>
    <scope>NUCLEOTIDE SEQUENCE</scope>
    <source>
        <strain evidence="4">CCMP2877</strain>
    </source>
</reference>
<keyword evidence="1" id="KW-1133">Transmembrane helix</keyword>
<feature type="signal peptide" evidence="2">
    <location>
        <begin position="1"/>
        <end position="16"/>
    </location>
</feature>
<dbReference type="InterPro" id="IPR045860">
    <property type="entry name" value="Snake_toxin-like_sf"/>
</dbReference>
<name>A0A7S1U4Z0_9STRA</name>
<organism evidence="4">
    <name type="scientific">Phaeomonas parva</name>
    <dbReference type="NCBI Taxonomy" id="124430"/>
    <lineage>
        <taxon>Eukaryota</taxon>
        <taxon>Sar</taxon>
        <taxon>Stramenopiles</taxon>
        <taxon>Ochrophyta</taxon>
        <taxon>Pinguiophyceae</taxon>
        <taxon>Pinguiochrysidales</taxon>
        <taxon>Pinguiochrysidaceae</taxon>
        <taxon>Phaeomonas</taxon>
    </lineage>
</organism>
<dbReference type="Gene3D" id="2.10.60.10">
    <property type="entry name" value="CD59"/>
    <property type="match status" value="1"/>
</dbReference>
<evidence type="ECO:0000256" key="2">
    <source>
        <dbReference type="SAM" id="SignalP"/>
    </source>
</evidence>
<keyword evidence="1" id="KW-0812">Transmembrane</keyword>
<evidence type="ECO:0000256" key="1">
    <source>
        <dbReference type="SAM" id="Phobius"/>
    </source>
</evidence>